<feature type="transmembrane region" description="Helical" evidence="1">
    <location>
        <begin position="63"/>
        <end position="85"/>
    </location>
</feature>
<feature type="transmembrane region" description="Helical" evidence="1">
    <location>
        <begin position="275"/>
        <end position="294"/>
    </location>
</feature>
<evidence type="ECO:0000256" key="1">
    <source>
        <dbReference type="SAM" id="Phobius"/>
    </source>
</evidence>
<dbReference type="OrthoDB" id="1706490at2"/>
<evidence type="ECO:0000313" key="4">
    <source>
        <dbReference type="Proteomes" id="UP000282892"/>
    </source>
</evidence>
<protein>
    <recommendedName>
        <fullName evidence="2">DUF6449 domain-containing protein</fullName>
    </recommendedName>
</protein>
<dbReference type="PANTHER" id="PTHR39177:SF1">
    <property type="entry name" value="ABC TRANSPORTER PERMEASE YTRC-RELATED"/>
    <property type="match status" value="1"/>
</dbReference>
<keyword evidence="1" id="KW-0472">Membrane</keyword>
<dbReference type="Pfam" id="PF20047">
    <property type="entry name" value="DUF6449"/>
    <property type="match status" value="1"/>
</dbReference>
<feature type="transmembrane region" description="Helical" evidence="1">
    <location>
        <begin position="237"/>
        <end position="255"/>
    </location>
</feature>
<dbReference type="AlphaFoldDB" id="A0A3T0HTM9"/>
<dbReference type="KEGG" id="nmk:CHR53_03765"/>
<gene>
    <name evidence="3" type="ORF">CHR53_03765</name>
</gene>
<feature type="transmembrane region" description="Helical" evidence="1">
    <location>
        <begin position="145"/>
        <end position="166"/>
    </location>
</feature>
<organism evidence="3 4">
    <name type="scientific">Neobacillus mesonae</name>
    <dbReference type="NCBI Taxonomy" id="1193713"/>
    <lineage>
        <taxon>Bacteria</taxon>
        <taxon>Bacillati</taxon>
        <taxon>Bacillota</taxon>
        <taxon>Bacilli</taxon>
        <taxon>Bacillales</taxon>
        <taxon>Bacillaceae</taxon>
        <taxon>Neobacillus</taxon>
    </lineage>
</organism>
<dbReference type="PANTHER" id="PTHR39177">
    <property type="entry name" value="ABC TRANSPORTER PERMEASE YTRC-RELATED"/>
    <property type="match status" value="1"/>
</dbReference>
<feature type="transmembrane region" description="Helical" evidence="1">
    <location>
        <begin position="178"/>
        <end position="198"/>
    </location>
</feature>
<reference evidence="3 4" key="1">
    <citation type="submission" date="2017-07" db="EMBL/GenBank/DDBJ databases">
        <title>The complete genome sequence of Bacillus mesonae strain H20-5, an efficient strain improving plant abiotic stress resistance.</title>
        <authorList>
            <person name="Kim S.Y."/>
            <person name="Song H."/>
            <person name="Sang M.K."/>
            <person name="Weon H.-Y."/>
            <person name="Song J."/>
        </authorList>
    </citation>
    <scope>NUCLEOTIDE SEQUENCE [LARGE SCALE GENOMIC DNA]</scope>
    <source>
        <strain evidence="3 4">H20-5</strain>
    </source>
</reference>
<feature type="transmembrane region" description="Helical" evidence="1">
    <location>
        <begin position="334"/>
        <end position="355"/>
    </location>
</feature>
<evidence type="ECO:0000313" key="3">
    <source>
        <dbReference type="EMBL" id="AZU60453.1"/>
    </source>
</evidence>
<evidence type="ECO:0000259" key="2">
    <source>
        <dbReference type="Pfam" id="PF20047"/>
    </source>
</evidence>
<keyword evidence="1" id="KW-1133">Transmembrane helix</keyword>
<dbReference type="InterPro" id="IPR045611">
    <property type="entry name" value="DUF6449"/>
</dbReference>
<dbReference type="Proteomes" id="UP000282892">
    <property type="component" value="Chromosome"/>
</dbReference>
<sequence length="655" mass="76004">MPSKMSWFNKEIIIQIARSTGWISIVYFLGLLFILPIQLMMMYSEERLPDYRGKLSSLFQVNFELQIGLLVIVPVILGVFLFRFLHVKQASDLMHSLPLRREKVFHHYAVTGIVFLILPVAAIMLIIVILQSALDLETIYRLKDIFYWAGTTAVIALLLYTASVMIAMTTGISAVHAVLAYIFLFFPVGIIMLLFYNLKILLYGFPSEFFLQQQLEKMSPITYATGLNGRTFQWSDAAIYLILAIVLYILALVFYKKRNVEQASEAIAFPKLRSIFKYGVTFCTMLVGGTYFGGVSNNSLSWIIFGYVIGAVFGYFIAEMVLQKTWRVFARLKGLAIYGAVVALLVLSVKTLGIYENRIPDLADIQSVQLTNEPYWIWNNAEPGEDYNRMKPLKEEANIMAVRRMHQQILEDRKLKHRKNDQTISYFVRYELKSGSSITREYQVNERLYEDFFKPVYESKEYKQATEPIFKIKDNQMKSLNIRANGPMNKRVTLSDPEEMIEAIAALRKDVLAETYEENLYYRDRGSSVEIYLGNDRFVYPIEIKPTYRNISNWLLEKKLNDRVTVTGEDLSHVLVVKGDQWNFNDKEPSLEELESIEDSLDIKDKPQMEQLLNAASAYDRKEYKVIFYYKFGDYTEIMSFDEEHAPDFVKKHFR</sequence>
<keyword evidence="4" id="KW-1185">Reference proteome</keyword>
<dbReference type="RefSeq" id="WP_127485051.1">
    <property type="nucleotide sequence ID" value="NZ_CP022572.1"/>
</dbReference>
<feature type="transmembrane region" description="Helical" evidence="1">
    <location>
        <begin position="105"/>
        <end position="133"/>
    </location>
</feature>
<feature type="transmembrane region" description="Helical" evidence="1">
    <location>
        <begin position="300"/>
        <end position="322"/>
    </location>
</feature>
<accession>A0A3T0HTM9</accession>
<dbReference type="STRING" id="1193713.GCA_001636315_03271"/>
<proteinExistence type="predicted"/>
<dbReference type="EMBL" id="CP022572">
    <property type="protein sequence ID" value="AZU60453.1"/>
    <property type="molecule type" value="Genomic_DNA"/>
</dbReference>
<dbReference type="InterPro" id="IPR053046">
    <property type="entry name" value="ABC-5_transporter"/>
</dbReference>
<feature type="transmembrane region" description="Helical" evidence="1">
    <location>
        <begin position="21"/>
        <end position="43"/>
    </location>
</feature>
<name>A0A3T0HTM9_9BACI</name>
<keyword evidence="1" id="KW-0812">Transmembrane</keyword>
<feature type="domain" description="DUF6449" evidence="2">
    <location>
        <begin position="430"/>
        <end position="517"/>
    </location>
</feature>